<comment type="caution">
    <text evidence="11">The sequence shown here is derived from an EMBL/GenBank/DDBJ whole genome shotgun (WGS) entry which is preliminary data.</text>
</comment>
<dbReference type="SUPFAM" id="SSF46689">
    <property type="entry name" value="Homeodomain-like"/>
    <property type="match status" value="2"/>
</dbReference>
<evidence type="ECO:0000256" key="2">
    <source>
        <dbReference type="ARBA" id="ARBA00022490"/>
    </source>
</evidence>
<dbReference type="InterPro" id="IPR009057">
    <property type="entry name" value="Homeodomain-like_sf"/>
</dbReference>
<dbReference type="PROSITE" id="PS50110">
    <property type="entry name" value="RESPONSE_REGULATORY"/>
    <property type="match status" value="1"/>
</dbReference>
<dbReference type="SUPFAM" id="SSF52172">
    <property type="entry name" value="CheY-like"/>
    <property type="match status" value="1"/>
</dbReference>
<dbReference type="PROSITE" id="PS01124">
    <property type="entry name" value="HTH_ARAC_FAMILY_2"/>
    <property type="match status" value="1"/>
</dbReference>
<dbReference type="CDD" id="cd17536">
    <property type="entry name" value="REC_YesN-like"/>
    <property type="match status" value="1"/>
</dbReference>
<dbReference type="InterPro" id="IPR018060">
    <property type="entry name" value="HTH_AraC"/>
</dbReference>
<dbReference type="Pfam" id="PF12833">
    <property type="entry name" value="HTH_18"/>
    <property type="match status" value="1"/>
</dbReference>
<dbReference type="Gene3D" id="3.40.50.2300">
    <property type="match status" value="1"/>
</dbReference>
<feature type="domain" description="Response regulatory" evidence="10">
    <location>
        <begin position="3"/>
        <end position="120"/>
    </location>
</feature>
<evidence type="ECO:0000259" key="10">
    <source>
        <dbReference type="PROSITE" id="PS50110"/>
    </source>
</evidence>
<dbReference type="PANTHER" id="PTHR42713">
    <property type="entry name" value="HISTIDINE KINASE-RELATED"/>
    <property type="match status" value="1"/>
</dbReference>
<dbReference type="GO" id="GO:0000160">
    <property type="term" value="P:phosphorelay signal transduction system"/>
    <property type="evidence" value="ECO:0007669"/>
    <property type="project" value="UniProtKB-KW"/>
</dbReference>
<protein>
    <submittedName>
        <fullName evidence="11">Response regulator</fullName>
    </submittedName>
</protein>
<evidence type="ECO:0000256" key="5">
    <source>
        <dbReference type="ARBA" id="ARBA00023015"/>
    </source>
</evidence>
<gene>
    <name evidence="11" type="ORF">H7B67_24955</name>
</gene>
<dbReference type="GO" id="GO:0043565">
    <property type="term" value="F:sequence-specific DNA binding"/>
    <property type="evidence" value="ECO:0007669"/>
    <property type="project" value="InterPro"/>
</dbReference>
<keyword evidence="5" id="KW-0805">Transcription regulation</keyword>
<keyword evidence="7" id="KW-0804">Transcription</keyword>
<keyword evidence="6" id="KW-0238">DNA-binding</keyword>
<keyword evidence="3 8" id="KW-0597">Phosphoprotein</keyword>
<dbReference type="GO" id="GO:0005737">
    <property type="term" value="C:cytoplasm"/>
    <property type="evidence" value="ECO:0007669"/>
    <property type="project" value="UniProtKB-SubCell"/>
</dbReference>
<dbReference type="Proteomes" id="UP000535838">
    <property type="component" value="Unassembled WGS sequence"/>
</dbReference>
<dbReference type="InterPro" id="IPR051552">
    <property type="entry name" value="HptR"/>
</dbReference>
<evidence type="ECO:0000313" key="12">
    <source>
        <dbReference type="Proteomes" id="UP000535838"/>
    </source>
</evidence>
<name>A0A841T1G8_9BACL</name>
<dbReference type="PANTHER" id="PTHR42713:SF3">
    <property type="entry name" value="TRANSCRIPTIONAL REGULATORY PROTEIN HPTR"/>
    <property type="match status" value="1"/>
</dbReference>
<dbReference type="RefSeq" id="WP_185122595.1">
    <property type="nucleotide sequence ID" value="NZ_JACJVQ010000021.1"/>
</dbReference>
<feature type="modified residue" description="4-aspartylphosphate" evidence="8">
    <location>
        <position position="55"/>
    </location>
</feature>
<dbReference type="EMBL" id="JACJVQ010000021">
    <property type="protein sequence ID" value="MBB6637392.1"/>
    <property type="molecule type" value="Genomic_DNA"/>
</dbReference>
<dbReference type="Gene3D" id="1.10.10.60">
    <property type="entry name" value="Homeodomain-like"/>
    <property type="match status" value="2"/>
</dbReference>
<dbReference type="SMART" id="SM00342">
    <property type="entry name" value="HTH_ARAC"/>
    <property type="match status" value="1"/>
</dbReference>
<sequence length="251" mass="28123">MIKLLLVEDEETIRAGIRSVITGLADGFEIAEEAGNGKEALGYLQSNVPDAILTDIRMREMDGLTLIAKVRERYPDMPLVIISGYGDFEYAQQALRYGVTDYLLKPIDRASMLKALERIRSLVDKGRGKSHRTESEEKELPPGDGRKLIRKLKAHIDGHPDGDLRLQTLAELVHLSPVYLSKLFKQETSDNLSDYIMAARLARAKHLLASTELKIYDVARLSGYQSPKHFMLVFKKATGVSPGSYREEHGV</sequence>
<evidence type="ECO:0000256" key="8">
    <source>
        <dbReference type="PROSITE-ProRule" id="PRU00169"/>
    </source>
</evidence>
<feature type="domain" description="HTH araC/xylS-type" evidence="9">
    <location>
        <begin position="150"/>
        <end position="248"/>
    </location>
</feature>
<dbReference type="InterPro" id="IPR011006">
    <property type="entry name" value="CheY-like_superfamily"/>
</dbReference>
<evidence type="ECO:0000256" key="4">
    <source>
        <dbReference type="ARBA" id="ARBA00023012"/>
    </source>
</evidence>
<dbReference type="GO" id="GO:0003700">
    <property type="term" value="F:DNA-binding transcription factor activity"/>
    <property type="evidence" value="ECO:0007669"/>
    <property type="project" value="InterPro"/>
</dbReference>
<evidence type="ECO:0000256" key="3">
    <source>
        <dbReference type="ARBA" id="ARBA00022553"/>
    </source>
</evidence>
<reference evidence="11 12" key="1">
    <citation type="submission" date="2020-08" db="EMBL/GenBank/DDBJ databases">
        <title>Cohnella phylogeny.</title>
        <authorList>
            <person name="Dunlap C."/>
        </authorList>
    </citation>
    <scope>NUCLEOTIDE SEQUENCE [LARGE SCALE GENOMIC DNA]</scope>
    <source>
        <strain evidence="11 12">DSM 25241</strain>
    </source>
</reference>
<accession>A0A841T1G8</accession>
<evidence type="ECO:0000256" key="6">
    <source>
        <dbReference type="ARBA" id="ARBA00023125"/>
    </source>
</evidence>
<evidence type="ECO:0000313" key="11">
    <source>
        <dbReference type="EMBL" id="MBB6637392.1"/>
    </source>
</evidence>
<dbReference type="PROSITE" id="PS00041">
    <property type="entry name" value="HTH_ARAC_FAMILY_1"/>
    <property type="match status" value="1"/>
</dbReference>
<dbReference type="PRINTS" id="PR00032">
    <property type="entry name" value="HTHARAC"/>
</dbReference>
<evidence type="ECO:0000256" key="7">
    <source>
        <dbReference type="ARBA" id="ARBA00023163"/>
    </source>
</evidence>
<dbReference type="InterPro" id="IPR001789">
    <property type="entry name" value="Sig_transdc_resp-reg_receiver"/>
</dbReference>
<keyword evidence="2" id="KW-0963">Cytoplasm</keyword>
<dbReference type="InterPro" id="IPR018062">
    <property type="entry name" value="HTH_AraC-typ_CS"/>
</dbReference>
<dbReference type="InterPro" id="IPR020449">
    <property type="entry name" value="Tscrpt_reg_AraC-type_HTH"/>
</dbReference>
<dbReference type="AlphaFoldDB" id="A0A841T1G8"/>
<evidence type="ECO:0000259" key="9">
    <source>
        <dbReference type="PROSITE" id="PS01124"/>
    </source>
</evidence>
<evidence type="ECO:0000256" key="1">
    <source>
        <dbReference type="ARBA" id="ARBA00004496"/>
    </source>
</evidence>
<dbReference type="Pfam" id="PF00072">
    <property type="entry name" value="Response_reg"/>
    <property type="match status" value="1"/>
</dbReference>
<keyword evidence="4" id="KW-0902">Two-component regulatory system</keyword>
<proteinExistence type="predicted"/>
<comment type="subcellular location">
    <subcellularLocation>
        <location evidence="1">Cytoplasm</location>
    </subcellularLocation>
</comment>
<dbReference type="SMART" id="SM00448">
    <property type="entry name" value="REC"/>
    <property type="match status" value="1"/>
</dbReference>
<organism evidence="11 12">
    <name type="scientific">Cohnella thailandensis</name>
    <dbReference type="NCBI Taxonomy" id="557557"/>
    <lineage>
        <taxon>Bacteria</taxon>
        <taxon>Bacillati</taxon>
        <taxon>Bacillota</taxon>
        <taxon>Bacilli</taxon>
        <taxon>Bacillales</taxon>
        <taxon>Paenibacillaceae</taxon>
        <taxon>Cohnella</taxon>
    </lineage>
</organism>
<keyword evidence="12" id="KW-1185">Reference proteome</keyword>